<evidence type="ECO:0000313" key="2">
    <source>
        <dbReference type="Proteomes" id="UP000499080"/>
    </source>
</evidence>
<keyword evidence="2" id="KW-1185">Reference proteome</keyword>
<comment type="caution">
    <text evidence="1">The sequence shown here is derived from an EMBL/GenBank/DDBJ whole genome shotgun (WGS) entry which is preliminary data.</text>
</comment>
<dbReference type="AlphaFoldDB" id="A0A4Y2N4B0"/>
<evidence type="ECO:0000313" key="1">
    <source>
        <dbReference type="EMBL" id="GBN34191.1"/>
    </source>
</evidence>
<dbReference type="Proteomes" id="UP000499080">
    <property type="component" value="Unassembled WGS sequence"/>
</dbReference>
<accession>A0A4Y2N4B0</accession>
<dbReference type="OrthoDB" id="2286242at2759"/>
<reference evidence="1 2" key="1">
    <citation type="journal article" date="2019" name="Sci. Rep.">
        <title>Orb-weaving spider Araneus ventricosus genome elucidates the spidroin gene catalogue.</title>
        <authorList>
            <person name="Kono N."/>
            <person name="Nakamura H."/>
            <person name="Ohtoshi R."/>
            <person name="Moran D.A.P."/>
            <person name="Shinohara A."/>
            <person name="Yoshida Y."/>
            <person name="Fujiwara M."/>
            <person name="Mori M."/>
            <person name="Tomita M."/>
            <person name="Arakawa K."/>
        </authorList>
    </citation>
    <scope>NUCLEOTIDE SEQUENCE [LARGE SCALE GENOMIC DNA]</scope>
</reference>
<sequence>MNHWAEACKTLSIGVKELREDSTDTDEESSSAKEFIYKRKKNLHYLQENIGLTEELSIQDDIIYKGDRIVIPSSMRTEKMSKAHQGHLGINA</sequence>
<organism evidence="1 2">
    <name type="scientific">Araneus ventricosus</name>
    <name type="common">Orbweaver spider</name>
    <name type="synonym">Epeira ventricosa</name>
    <dbReference type="NCBI Taxonomy" id="182803"/>
    <lineage>
        <taxon>Eukaryota</taxon>
        <taxon>Metazoa</taxon>
        <taxon>Ecdysozoa</taxon>
        <taxon>Arthropoda</taxon>
        <taxon>Chelicerata</taxon>
        <taxon>Arachnida</taxon>
        <taxon>Araneae</taxon>
        <taxon>Araneomorphae</taxon>
        <taxon>Entelegynae</taxon>
        <taxon>Araneoidea</taxon>
        <taxon>Araneidae</taxon>
        <taxon>Araneus</taxon>
    </lineage>
</organism>
<protein>
    <submittedName>
        <fullName evidence="1">Uncharacterized protein</fullName>
    </submittedName>
</protein>
<gene>
    <name evidence="1" type="ORF">AVEN_138978_1</name>
</gene>
<dbReference type="EMBL" id="BGPR01008492">
    <property type="protein sequence ID" value="GBN34191.1"/>
    <property type="molecule type" value="Genomic_DNA"/>
</dbReference>
<proteinExistence type="predicted"/>
<name>A0A4Y2N4B0_ARAVE</name>